<dbReference type="Pfam" id="PF13472">
    <property type="entry name" value="Lipase_GDSL_2"/>
    <property type="match status" value="1"/>
</dbReference>
<dbReference type="AlphaFoldDB" id="A0A2W5SWW0"/>
<protein>
    <recommendedName>
        <fullName evidence="2">SGNH hydrolase-type esterase domain-containing protein</fullName>
    </recommendedName>
</protein>
<evidence type="ECO:0000259" key="2">
    <source>
        <dbReference type="Pfam" id="PF13472"/>
    </source>
</evidence>
<gene>
    <name evidence="3" type="ORF">DI536_26150</name>
</gene>
<dbReference type="InterPro" id="IPR036514">
    <property type="entry name" value="SGNH_hydro_sf"/>
</dbReference>
<keyword evidence="1" id="KW-0732">Signal</keyword>
<dbReference type="PANTHER" id="PTHR30383:SF5">
    <property type="entry name" value="SGNH HYDROLASE-TYPE ESTERASE DOMAIN-CONTAINING PROTEIN"/>
    <property type="match status" value="1"/>
</dbReference>
<dbReference type="Gene3D" id="3.40.50.1110">
    <property type="entry name" value="SGNH hydrolase"/>
    <property type="match status" value="1"/>
</dbReference>
<dbReference type="GO" id="GO:0004622">
    <property type="term" value="F:phosphatidylcholine lysophospholipase activity"/>
    <property type="evidence" value="ECO:0007669"/>
    <property type="project" value="TreeGrafter"/>
</dbReference>
<evidence type="ECO:0000256" key="1">
    <source>
        <dbReference type="SAM" id="SignalP"/>
    </source>
</evidence>
<comment type="caution">
    <text evidence="3">The sequence shown here is derived from an EMBL/GenBank/DDBJ whole genome shotgun (WGS) entry which is preliminary data.</text>
</comment>
<proteinExistence type="predicted"/>
<reference evidence="3 4" key="1">
    <citation type="submission" date="2017-08" db="EMBL/GenBank/DDBJ databases">
        <title>Infants hospitalized years apart are colonized by the same room-sourced microbial strains.</title>
        <authorList>
            <person name="Brooks B."/>
            <person name="Olm M.R."/>
            <person name="Firek B.A."/>
            <person name="Baker R."/>
            <person name="Thomas B.C."/>
            <person name="Morowitz M.J."/>
            <person name="Banfield J.F."/>
        </authorList>
    </citation>
    <scope>NUCLEOTIDE SEQUENCE [LARGE SCALE GENOMIC DNA]</scope>
    <source>
        <strain evidence="3">S2_003_000_R2_14</strain>
    </source>
</reference>
<dbReference type="SUPFAM" id="SSF52266">
    <property type="entry name" value="SGNH hydrolase"/>
    <property type="match status" value="1"/>
</dbReference>
<evidence type="ECO:0000313" key="3">
    <source>
        <dbReference type="EMBL" id="PZR07849.1"/>
    </source>
</evidence>
<organism evidence="3 4">
    <name type="scientific">Archangium gephyra</name>
    <dbReference type="NCBI Taxonomy" id="48"/>
    <lineage>
        <taxon>Bacteria</taxon>
        <taxon>Pseudomonadati</taxon>
        <taxon>Myxococcota</taxon>
        <taxon>Myxococcia</taxon>
        <taxon>Myxococcales</taxon>
        <taxon>Cystobacterineae</taxon>
        <taxon>Archangiaceae</taxon>
        <taxon>Archangium</taxon>
    </lineage>
</organism>
<dbReference type="Proteomes" id="UP000249061">
    <property type="component" value="Unassembled WGS sequence"/>
</dbReference>
<dbReference type="InterPro" id="IPR051532">
    <property type="entry name" value="Ester_Hydrolysis_Enzymes"/>
</dbReference>
<dbReference type="InterPro" id="IPR013830">
    <property type="entry name" value="SGNH_hydro"/>
</dbReference>
<evidence type="ECO:0000313" key="4">
    <source>
        <dbReference type="Proteomes" id="UP000249061"/>
    </source>
</evidence>
<dbReference type="EMBL" id="QFQP01000028">
    <property type="protein sequence ID" value="PZR07849.1"/>
    <property type="molecule type" value="Genomic_DNA"/>
</dbReference>
<dbReference type="PANTHER" id="PTHR30383">
    <property type="entry name" value="THIOESTERASE 1/PROTEASE 1/LYSOPHOSPHOLIPASE L1"/>
    <property type="match status" value="1"/>
</dbReference>
<sequence length="235" mass="25866">MNTMTDRKFTMPSNARRRVLSLCTVLSVILFTASSPTYAQDAGVRTVRYLALGDSFTIGTGGPPDLAFPAQLKRFAMKRGVDLRLENVAVNGYSTREVIDEELAALTRFKPDLVTLAVGANDIVRHDDEAAYRRNLKRIFKAINDVKPRTVLVLPQPDWSQSPVSEGFGDRAVIRARIEKYNAILAEEAKTAGAQYVDLFPQFVEQAKAGLIAPDGLHPNSKAYTAWANALLALL</sequence>
<dbReference type="CDD" id="cd01832">
    <property type="entry name" value="SGNH_hydrolase_like_1"/>
    <property type="match status" value="1"/>
</dbReference>
<feature type="domain" description="SGNH hydrolase-type esterase" evidence="2">
    <location>
        <begin position="51"/>
        <end position="225"/>
    </location>
</feature>
<accession>A0A2W5SWW0</accession>
<name>A0A2W5SWW0_9BACT</name>
<feature type="signal peptide" evidence="1">
    <location>
        <begin position="1"/>
        <end position="39"/>
    </location>
</feature>
<feature type="chain" id="PRO_5016051332" description="SGNH hydrolase-type esterase domain-containing protein" evidence="1">
    <location>
        <begin position="40"/>
        <end position="235"/>
    </location>
</feature>